<reference evidence="2" key="1">
    <citation type="submission" date="2021-06" db="EMBL/GenBank/DDBJ databases">
        <authorList>
            <person name="Kallberg Y."/>
            <person name="Tangrot J."/>
            <person name="Rosling A."/>
        </authorList>
    </citation>
    <scope>NUCLEOTIDE SEQUENCE</scope>
    <source>
        <strain evidence="2">IN212</strain>
    </source>
</reference>
<dbReference type="Proteomes" id="UP000789396">
    <property type="component" value="Unassembled WGS sequence"/>
</dbReference>
<feature type="compositionally biased region" description="Basic and acidic residues" evidence="1">
    <location>
        <begin position="1"/>
        <end position="21"/>
    </location>
</feature>
<organism evidence="2 3">
    <name type="scientific">Racocetra fulgida</name>
    <dbReference type="NCBI Taxonomy" id="60492"/>
    <lineage>
        <taxon>Eukaryota</taxon>
        <taxon>Fungi</taxon>
        <taxon>Fungi incertae sedis</taxon>
        <taxon>Mucoromycota</taxon>
        <taxon>Glomeromycotina</taxon>
        <taxon>Glomeromycetes</taxon>
        <taxon>Diversisporales</taxon>
        <taxon>Gigasporaceae</taxon>
        <taxon>Racocetra</taxon>
    </lineage>
</organism>
<feature type="compositionally biased region" description="Polar residues" evidence="1">
    <location>
        <begin position="33"/>
        <end position="48"/>
    </location>
</feature>
<feature type="non-terminal residue" evidence="2">
    <location>
        <position position="1"/>
    </location>
</feature>
<feature type="region of interest" description="Disordered" evidence="1">
    <location>
        <begin position="1"/>
        <end position="53"/>
    </location>
</feature>
<sequence length="88" mass="10089">NSQDHKSNEHLVKSEAKKDENESSAPPCDRTEQTVSGNTDQISHTTTAYDKGRVCPDQEIEDMKKKNHQVFHFFTEIESVQIFNAFYA</sequence>
<comment type="caution">
    <text evidence="2">The sequence shown here is derived from an EMBL/GenBank/DDBJ whole genome shotgun (WGS) entry which is preliminary data.</text>
</comment>
<gene>
    <name evidence="2" type="ORF">RFULGI_LOCUS15164</name>
</gene>
<evidence type="ECO:0000313" key="2">
    <source>
        <dbReference type="EMBL" id="CAG8772517.1"/>
    </source>
</evidence>
<name>A0A9N9JCM9_9GLOM</name>
<feature type="non-terminal residue" evidence="2">
    <location>
        <position position="88"/>
    </location>
</feature>
<dbReference type="EMBL" id="CAJVPZ010047434">
    <property type="protein sequence ID" value="CAG8772517.1"/>
    <property type="molecule type" value="Genomic_DNA"/>
</dbReference>
<protein>
    <submittedName>
        <fullName evidence="2">14820_t:CDS:1</fullName>
    </submittedName>
</protein>
<evidence type="ECO:0000256" key="1">
    <source>
        <dbReference type="SAM" id="MobiDB-lite"/>
    </source>
</evidence>
<proteinExistence type="predicted"/>
<keyword evidence="3" id="KW-1185">Reference proteome</keyword>
<dbReference type="AlphaFoldDB" id="A0A9N9JCM9"/>
<accession>A0A9N9JCM9</accession>
<evidence type="ECO:0000313" key="3">
    <source>
        <dbReference type="Proteomes" id="UP000789396"/>
    </source>
</evidence>
<dbReference type="OrthoDB" id="2442568at2759"/>